<evidence type="ECO:0000256" key="1">
    <source>
        <dbReference type="SAM" id="MobiDB-lite"/>
    </source>
</evidence>
<feature type="region of interest" description="Disordered" evidence="1">
    <location>
        <begin position="1"/>
        <end position="23"/>
    </location>
</feature>
<gene>
    <name evidence="2" type="ORF">HCN52_21780</name>
</gene>
<protein>
    <recommendedName>
        <fullName evidence="4">Endonuclease/exonuclease/phosphatase family protein</fullName>
    </recommendedName>
</protein>
<evidence type="ECO:0000313" key="3">
    <source>
        <dbReference type="Proteomes" id="UP000727056"/>
    </source>
</evidence>
<evidence type="ECO:0008006" key="4">
    <source>
        <dbReference type="Google" id="ProtNLM"/>
    </source>
</evidence>
<comment type="caution">
    <text evidence="2">The sequence shown here is derived from an EMBL/GenBank/DDBJ whole genome shotgun (WGS) entry which is preliminary data.</text>
</comment>
<dbReference type="Proteomes" id="UP000727056">
    <property type="component" value="Unassembled WGS sequence"/>
</dbReference>
<dbReference type="EMBL" id="JAAVJC010000322">
    <property type="protein sequence ID" value="NJQ17491.1"/>
    <property type="molecule type" value="Genomic_DNA"/>
</dbReference>
<reference evidence="2 3" key="1">
    <citation type="submission" date="2020-03" db="EMBL/GenBank/DDBJ databases">
        <title>Draft genome of Streptomyces sp. ventii, isolated from the Axial Seamount in the Pacific Ocean, and resequencing of the two type strains Streptomyces lonarensis strain NCL 716 and Streptomyces bohaiensis strain 11A07.</title>
        <authorList>
            <person name="Loughran R.M."/>
            <person name="Pfannmuller K.M."/>
            <person name="Wasson B.J."/>
            <person name="Deadmond M.C."/>
            <person name="Paddock B.E."/>
            <person name="Koyack M.J."/>
            <person name="Gallegos D.A."/>
            <person name="Mitchell E.A."/>
            <person name="Ushijima B."/>
            <person name="Saw J.H."/>
            <person name="Mcphail K.L."/>
            <person name="Videau P."/>
        </authorList>
    </citation>
    <scope>NUCLEOTIDE SEQUENCE [LARGE SCALE GENOMIC DNA]</scope>
    <source>
        <strain evidence="2 3">11A07</strain>
    </source>
</reference>
<sequence>MSVDTDRPGPGPRTSGARVRPAALPGGATVTCTVAARLVAEIRPDGDFPTVVTGDFNAEP</sequence>
<proteinExistence type="predicted"/>
<accession>A0ABX1CEI1</accession>
<keyword evidence="3" id="KW-1185">Reference proteome</keyword>
<organism evidence="2 3">
    <name type="scientific">Streptomyces bohaiensis</name>
    <dbReference type="NCBI Taxonomy" id="1431344"/>
    <lineage>
        <taxon>Bacteria</taxon>
        <taxon>Bacillati</taxon>
        <taxon>Actinomycetota</taxon>
        <taxon>Actinomycetes</taxon>
        <taxon>Kitasatosporales</taxon>
        <taxon>Streptomycetaceae</taxon>
        <taxon>Streptomyces</taxon>
    </lineage>
</organism>
<name>A0ABX1CEI1_9ACTN</name>
<feature type="non-terminal residue" evidence="2">
    <location>
        <position position="60"/>
    </location>
</feature>
<evidence type="ECO:0000313" key="2">
    <source>
        <dbReference type="EMBL" id="NJQ17491.1"/>
    </source>
</evidence>